<dbReference type="EMBL" id="SJJZ01000001">
    <property type="protein sequence ID" value="TCC10169.1"/>
    <property type="molecule type" value="Genomic_DNA"/>
</dbReference>
<organism evidence="2 3">
    <name type="scientific">Kribbella soli</name>
    <dbReference type="NCBI Taxonomy" id="1124743"/>
    <lineage>
        <taxon>Bacteria</taxon>
        <taxon>Bacillati</taxon>
        <taxon>Actinomycetota</taxon>
        <taxon>Actinomycetes</taxon>
        <taxon>Propionibacteriales</taxon>
        <taxon>Kribbellaceae</taxon>
        <taxon>Kribbella</taxon>
    </lineage>
</organism>
<feature type="transmembrane region" description="Helical" evidence="1">
    <location>
        <begin position="175"/>
        <end position="195"/>
    </location>
</feature>
<reference evidence="2 3" key="1">
    <citation type="submission" date="2019-02" db="EMBL/GenBank/DDBJ databases">
        <title>Kribbella capetownensis sp. nov. and Kribbella speibonae sp. nov., isolated from soil.</title>
        <authorList>
            <person name="Curtis S.M."/>
            <person name="Norton I."/>
            <person name="Everest G.J."/>
            <person name="Meyers P.R."/>
        </authorList>
    </citation>
    <scope>NUCLEOTIDE SEQUENCE [LARGE SCALE GENOMIC DNA]</scope>
    <source>
        <strain evidence="2 3">KCTC 29219</strain>
    </source>
</reference>
<comment type="caution">
    <text evidence="2">The sequence shown here is derived from an EMBL/GenBank/DDBJ whole genome shotgun (WGS) entry which is preliminary data.</text>
</comment>
<dbReference type="RefSeq" id="WP_131334587.1">
    <property type="nucleotide sequence ID" value="NZ_SJJZ01000001.1"/>
</dbReference>
<protein>
    <recommendedName>
        <fullName evidence="4">Succinate dehydrogenase</fullName>
    </recommendedName>
</protein>
<feature type="transmembrane region" description="Helical" evidence="1">
    <location>
        <begin position="88"/>
        <end position="109"/>
    </location>
</feature>
<dbReference type="OrthoDB" id="9799243at2"/>
<accession>A0A4R0HQT8</accession>
<proteinExistence type="predicted"/>
<evidence type="ECO:0000256" key="1">
    <source>
        <dbReference type="SAM" id="Phobius"/>
    </source>
</evidence>
<keyword evidence="1" id="KW-1133">Transmembrane helix</keyword>
<keyword evidence="1" id="KW-0812">Transmembrane</keyword>
<gene>
    <name evidence="2" type="ORF">E0H45_02225</name>
</gene>
<name>A0A4R0HQT8_9ACTN</name>
<evidence type="ECO:0000313" key="2">
    <source>
        <dbReference type="EMBL" id="TCC10169.1"/>
    </source>
</evidence>
<keyword evidence="3" id="KW-1185">Reference proteome</keyword>
<feature type="transmembrane region" description="Helical" evidence="1">
    <location>
        <begin position="236"/>
        <end position="259"/>
    </location>
</feature>
<feature type="transmembrane region" description="Helical" evidence="1">
    <location>
        <begin position="149"/>
        <end position="169"/>
    </location>
</feature>
<keyword evidence="1" id="KW-0472">Membrane</keyword>
<evidence type="ECO:0000313" key="3">
    <source>
        <dbReference type="Proteomes" id="UP000292346"/>
    </source>
</evidence>
<evidence type="ECO:0008006" key="4">
    <source>
        <dbReference type="Google" id="ProtNLM"/>
    </source>
</evidence>
<feature type="transmembrane region" description="Helical" evidence="1">
    <location>
        <begin position="23"/>
        <end position="43"/>
    </location>
</feature>
<sequence>MATGVDAPGRAQIGLKTARSDRWWLAPLRIGVILGFFIVYATIRIFMNKWYWVDAYHYLTPLYSPCVTSSCVEGSSHLGTWFGDFPRFVPFSLITFVILAGFRGTCYYYRKAGYRSLFFAPAACAVPEPHKNYTGETKFPLIALNLHRYFFYGALIFGVLNIYDGLQAFHGDGGGFGIGLGTVIIWLNLVMLWLYTLSCHACRHIVGGRLKNFSKHPVRYRYWTFVSKLNPKHGTFAMTSLFTVILTDFYIMAVSAGWFSDLRIIN</sequence>
<dbReference type="AlphaFoldDB" id="A0A4R0HQT8"/>
<dbReference type="Proteomes" id="UP000292346">
    <property type="component" value="Unassembled WGS sequence"/>
</dbReference>